<protein>
    <submittedName>
        <fullName evidence="2">Phenylacetate--CoA ligase family protein</fullName>
    </submittedName>
</protein>
<dbReference type="PANTHER" id="PTHR36932:SF1">
    <property type="entry name" value="CAPSULAR POLYSACCHARIDE BIOSYNTHESIS PROTEIN"/>
    <property type="match status" value="1"/>
</dbReference>
<dbReference type="InterPro" id="IPR053158">
    <property type="entry name" value="CapK_Type1_Caps_Biosynth"/>
</dbReference>
<dbReference type="AlphaFoldDB" id="A0A4R1BPG8"/>
<sequence length="448" mass="49199">MWLLRDARRARKQGPAAIERRQRARLAGMVAFARANSPYYRKLYRDLPEKIEDPTLLPITSKKALMARFDDWATDREVTIEKARAFVENPDLIGERFLGRYTLLTTSGTTGNRRIFVLDDRSMAVTSALVFRMLSAWLGIGDVIGILAGGGRMAMVNAMGGHFASAVAATRLRGKRVQVFPVDMPLPEMVAQLNRFRPVIVASYASMAALLAGEREAGRLRIDPVLVVLSAEGLPAREYDRIAGAFDAKVRDSYAATECPFISYRCEHGWLHVNSDWLVLEPVDADHRPVAPGKHSHTVLLTNLANRVQPIIRYDLGDSILQRPDPCSCGNTLPAIRVQGRAADVLAFPIGGERVTIPPLAFGSLVDRTPGVELFQIVQTAPASLRVRLHPAAGADPERVWRMVHDEITHLLAGNGLDHVTVERAGEPPEQSAGGKYRTIIPLNSGGS</sequence>
<dbReference type="Proteomes" id="UP000295244">
    <property type="component" value="Unassembled WGS sequence"/>
</dbReference>
<evidence type="ECO:0000313" key="3">
    <source>
        <dbReference type="Proteomes" id="UP000295244"/>
    </source>
</evidence>
<dbReference type="Gene3D" id="3.40.50.12780">
    <property type="entry name" value="N-terminal domain of ligase-like"/>
    <property type="match status" value="1"/>
</dbReference>
<reference evidence="2 3" key="1">
    <citation type="submission" date="2019-03" db="EMBL/GenBank/DDBJ databases">
        <title>Whole genome sequence of a novel Rubrobacter taiwanensis strain, isolated from Yellowstone National Park.</title>
        <authorList>
            <person name="Freed S."/>
            <person name="Ramaley R.F."/>
            <person name="Kyndt J.A."/>
        </authorList>
    </citation>
    <scope>NUCLEOTIDE SEQUENCE [LARGE SCALE GENOMIC DNA]</scope>
    <source>
        <strain evidence="2 3">Yellowstone</strain>
    </source>
</reference>
<accession>A0A4R1BPG8</accession>
<dbReference type="PANTHER" id="PTHR36932">
    <property type="entry name" value="CAPSULAR POLYSACCHARIDE BIOSYNTHESIS PROTEIN"/>
    <property type="match status" value="1"/>
</dbReference>
<keyword evidence="2" id="KW-0436">Ligase</keyword>
<dbReference type="InterPro" id="IPR042099">
    <property type="entry name" value="ANL_N_sf"/>
</dbReference>
<organism evidence="2 3">
    <name type="scientific">Rubrobacter taiwanensis</name>
    <dbReference type="NCBI Taxonomy" id="185139"/>
    <lineage>
        <taxon>Bacteria</taxon>
        <taxon>Bacillati</taxon>
        <taxon>Actinomycetota</taxon>
        <taxon>Rubrobacteria</taxon>
        <taxon>Rubrobacterales</taxon>
        <taxon>Rubrobacteraceae</taxon>
        <taxon>Rubrobacter</taxon>
    </lineage>
</organism>
<dbReference type="GO" id="GO:0016874">
    <property type="term" value="F:ligase activity"/>
    <property type="evidence" value="ECO:0007669"/>
    <property type="project" value="UniProtKB-KW"/>
</dbReference>
<keyword evidence="3" id="KW-1185">Reference proteome</keyword>
<evidence type="ECO:0000256" key="1">
    <source>
        <dbReference type="SAM" id="MobiDB-lite"/>
    </source>
</evidence>
<gene>
    <name evidence="2" type="ORF">E0L93_04800</name>
</gene>
<name>A0A4R1BPG8_9ACTN</name>
<dbReference type="OrthoDB" id="580775at2"/>
<proteinExistence type="predicted"/>
<dbReference type="EMBL" id="SKBU01000008">
    <property type="protein sequence ID" value="TCJ19499.1"/>
    <property type="molecule type" value="Genomic_DNA"/>
</dbReference>
<feature type="region of interest" description="Disordered" evidence="1">
    <location>
        <begin position="426"/>
        <end position="448"/>
    </location>
</feature>
<dbReference type="SUPFAM" id="SSF56801">
    <property type="entry name" value="Acetyl-CoA synthetase-like"/>
    <property type="match status" value="1"/>
</dbReference>
<evidence type="ECO:0000313" key="2">
    <source>
        <dbReference type="EMBL" id="TCJ19499.1"/>
    </source>
</evidence>
<comment type="caution">
    <text evidence="2">The sequence shown here is derived from an EMBL/GenBank/DDBJ whole genome shotgun (WGS) entry which is preliminary data.</text>
</comment>